<keyword evidence="5" id="KW-0862">Zinc</keyword>
<dbReference type="PANTHER" id="PTHR24399">
    <property type="entry name" value="ZINC FINGER AND BTB DOMAIN-CONTAINING"/>
    <property type="match status" value="1"/>
</dbReference>
<dbReference type="AlphaFoldDB" id="A0A3Q2Q1W8"/>
<dbReference type="GO" id="GO:0001227">
    <property type="term" value="F:DNA-binding transcription repressor activity, RNA polymerase II-specific"/>
    <property type="evidence" value="ECO:0007669"/>
    <property type="project" value="TreeGrafter"/>
</dbReference>
<evidence type="ECO:0000256" key="4">
    <source>
        <dbReference type="ARBA" id="ARBA00022771"/>
    </source>
</evidence>
<evidence type="ECO:0000256" key="5">
    <source>
        <dbReference type="ARBA" id="ARBA00022833"/>
    </source>
</evidence>
<dbReference type="GO" id="GO:0008270">
    <property type="term" value="F:zinc ion binding"/>
    <property type="evidence" value="ECO:0007669"/>
    <property type="project" value="UniProtKB-KW"/>
</dbReference>
<keyword evidence="8" id="KW-0804">Transcription</keyword>
<dbReference type="Ensembl" id="ENSFHET00000029707.1">
    <property type="protein sequence ID" value="ENSFHEP00000020241.1"/>
    <property type="gene ID" value="ENSFHEG00000022186.1"/>
</dbReference>
<keyword evidence="7" id="KW-0238">DNA-binding</keyword>
<dbReference type="PROSITE" id="PS50157">
    <property type="entry name" value="ZINC_FINGER_C2H2_2"/>
    <property type="match status" value="2"/>
</dbReference>
<dbReference type="InterPro" id="IPR013087">
    <property type="entry name" value="Znf_C2H2_type"/>
</dbReference>
<comment type="subcellular location">
    <subcellularLocation>
        <location evidence="1">Nucleus</location>
    </subcellularLocation>
</comment>
<dbReference type="FunFam" id="3.30.160.60:FF:000290">
    <property type="entry name" value="Zinc finger protein 697 isoform X1"/>
    <property type="match status" value="1"/>
</dbReference>
<dbReference type="Pfam" id="PF00096">
    <property type="entry name" value="zf-C2H2"/>
    <property type="match status" value="1"/>
</dbReference>
<evidence type="ECO:0000256" key="7">
    <source>
        <dbReference type="ARBA" id="ARBA00023125"/>
    </source>
</evidence>
<evidence type="ECO:0000313" key="13">
    <source>
        <dbReference type="Proteomes" id="UP000265000"/>
    </source>
</evidence>
<evidence type="ECO:0000256" key="8">
    <source>
        <dbReference type="ARBA" id="ARBA00023163"/>
    </source>
</evidence>
<keyword evidence="9" id="KW-0539">Nucleus</keyword>
<sequence length="92" mass="10701">KIEAKPKIHMGIHKGQRHRRIHTGHKPFCCDICGKRFTQNTTLTRHTRIHTGHKIHTGQKPFCCDLCGKRFCQKNHLYRHMKLHGGGEKALL</sequence>
<organism evidence="12 13">
    <name type="scientific">Fundulus heteroclitus</name>
    <name type="common">Killifish</name>
    <name type="synonym">Mummichog</name>
    <dbReference type="NCBI Taxonomy" id="8078"/>
    <lineage>
        <taxon>Eukaryota</taxon>
        <taxon>Metazoa</taxon>
        <taxon>Chordata</taxon>
        <taxon>Craniata</taxon>
        <taxon>Vertebrata</taxon>
        <taxon>Euteleostomi</taxon>
        <taxon>Actinopterygii</taxon>
        <taxon>Neopterygii</taxon>
        <taxon>Teleostei</taxon>
        <taxon>Neoteleostei</taxon>
        <taxon>Acanthomorphata</taxon>
        <taxon>Ovalentaria</taxon>
        <taxon>Atherinomorphae</taxon>
        <taxon>Cyprinodontiformes</taxon>
        <taxon>Fundulidae</taxon>
        <taxon>Fundulus</taxon>
    </lineage>
</organism>
<feature type="domain" description="C2H2-type" evidence="11">
    <location>
        <begin position="62"/>
        <end position="89"/>
    </location>
</feature>
<dbReference type="Gene3D" id="3.30.160.60">
    <property type="entry name" value="Classic Zinc Finger"/>
    <property type="match status" value="2"/>
</dbReference>
<dbReference type="GO" id="GO:0000978">
    <property type="term" value="F:RNA polymerase II cis-regulatory region sequence-specific DNA binding"/>
    <property type="evidence" value="ECO:0007669"/>
    <property type="project" value="TreeGrafter"/>
</dbReference>
<evidence type="ECO:0000256" key="10">
    <source>
        <dbReference type="PROSITE-ProRule" id="PRU00042"/>
    </source>
</evidence>
<evidence type="ECO:0000313" key="12">
    <source>
        <dbReference type="Ensembl" id="ENSFHEP00000020241.1"/>
    </source>
</evidence>
<proteinExistence type="predicted"/>
<evidence type="ECO:0000256" key="9">
    <source>
        <dbReference type="ARBA" id="ARBA00023242"/>
    </source>
</evidence>
<protein>
    <recommendedName>
        <fullName evidence="11">C2H2-type domain-containing protein</fullName>
    </recommendedName>
</protein>
<dbReference type="GO" id="GO:0005654">
    <property type="term" value="C:nucleoplasm"/>
    <property type="evidence" value="ECO:0007669"/>
    <property type="project" value="TreeGrafter"/>
</dbReference>
<dbReference type="PANTHER" id="PTHR24399:SF23">
    <property type="entry name" value="C2H2-TYPE DOMAIN-CONTAINING PROTEIN"/>
    <property type="match status" value="1"/>
</dbReference>
<keyword evidence="3" id="KW-0677">Repeat</keyword>
<reference evidence="12" key="1">
    <citation type="submission" date="2025-08" db="UniProtKB">
        <authorList>
            <consortium name="Ensembl"/>
        </authorList>
    </citation>
    <scope>IDENTIFICATION</scope>
</reference>
<dbReference type="Proteomes" id="UP000265000">
    <property type="component" value="Unplaced"/>
</dbReference>
<evidence type="ECO:0000256" key="3">
    <source>
        <dbReference type="ARBA" id="ARBA00022737"/>
    </source>
</evidence>
<dbReference type="GeneTree" id="ENSGT01150000286936"/>
<accession>A0A3Q2Q1W8</accession>
<name>A0A3Q2Q1W8_FUNHE</name>
<evidence type="ECO:0000256" key="2">
    <source>
        <dbReference type="ARBA" id="ARBA00022723"/>
    </source>
</evidence>
<dbReference type="Pfam" id="PF13894">
    <property type="entry name" value="zf-C2H2_4"/>
    <property type="match status" value="1"/>
</dbReference>
<keyword evidence="4 10" id="KW-0863">Zinc-finger</keyword>
<feature type="domain" description="C2H2-type" evidence="11">
    <location>
        <begin position="28"/>
        <end position="61"/>
    </location>
</feature>
<reference evidence="12" key="2">
    <citation type="submission" date="2025-09" db="UniProtKB">
        <authorList>
            <consortium name="Ensembl"/>
        </authorList>
    </citation>
    <scope>IDENTIFICATION</scope>
</reference>
<keyword evidence="2" id="KW-0479">Metal-binding</keyword>
<dbReference type="PROSITE" id="PS00028">
    <property type="entry name" value="ZINC_FINGER_C2H2_1"/>
    <property type="match status" value="2"/>
</dbReference>
<keyword evidence="13" id="KW-1185">Reference proteome</keyword>
<dbReference type="InterPro" id="IPR036236">
    <property type="entry name" value="Znf_C2H2_sf"/>
</dbReference>
<evidence type="ECO:0000259" key="11">
    <source>
        <dbReference type="PROSITE" id="PS50157"/>
    </source>
</evidence>
<evidence type="ECO:0000256" key="1">
    <source>
        <dbReference type="ARBA" id="ARBA00004123"/>
    </source>
</evidence>
<dbReference type="SUPFAM" id="SSF57667">
    <property type="entry name" value="beta-beta-alpha zinc fingers"/>
    <property type="match status" value="2"/>
</dbReference>
<dbReference type="SMART" id="SM00355">
    <property type="entry name" value="ZnF_C2H2"/>
    <property type="match status" value="2"/>
</dbReference>
<keyword evidence="6" id="KW-0805">Transcription regulation</keyword>
<dbReference type="FunFam" id="3.30.160.60:FF:000624">
    <property type="entry name" value="zinc finger protein 697"/>
    <property type="match status" value="1"/>
</dbReference>
<evidence type="ECO:0000256" key="6">
    <source>
        <dbReference type="ARBA" id="ARBA00023015"/>
    </source>
</evidence>